<evidence type="ECO:0000256" key="2">
    <source>
        <dbReference type="SAM" id="Phobius"/>
    </source>
</evidence>
<dbReference type="RefSeq" id="WP_137451453.1">
    <property type="nucleotide sequence ID" value="NZ_SZZH01000006.1"/>
</dbReference>
<feature type="transmembrane region" description="Helical" evidence="2">
    <location>
        <begin position="330"/>
        <end position="349"/>
    </location>
</feature>
<keyword evidence="2" id="KW-1133">Transmembrane helix</keyword>
<sequence length="456" mass="48698">MSGPPPPPAVELSAGQKLIELILGSQDWIHRQVERVEIMPTGDVLHQVSLDLTVPADLALPGSRGAVQVPVSLLAKGPLSQFSVIGPEDRPVPLLESAANSELAAAFLHALARVTYGFSPATEPVTVGILLADIVSSDRRRGRLAVERLRRLLDDSPGAPAADPLEVATFFSMVEVFARRFLMVIELDADLVGRRCIVKYSYLDSRNDPHDRPRYEMSWDLGHFGVAASYHFELVSPQLLEITSLTLVQVSGDEVSPRTTELPSAGVSVGHLAVRPRSRLSTAAVVAALVPRRYGVVSQSFAGTLLATLVLGAIVLGRHLRDLWNPGATVAPTAAGILSAGGAIVLTWIARTPEDRIVAAVLRRPRRHLLGVGALLIAAGLYMAVPVPEPARTVGWWLLLGAAVAVAVAATVHRTLSRPRPSPVGSSPTRRRRRILGPEASPGDDDGEDGDERGHP</sequence>
<organism evidence="3 4">
    <name type="scientific">Nakamurella flava</name>
    <dbReference type="NCBI Taxonomy" id="2576308"/>
    <lineage>
        <taxon>Bacteria</taxon>
        <taxon>Bacillati</taxon>
        <taxon>Actinomycetota</taxon>
        <taxon>Actinomycetes</taxon>
        <taxon>Nakamurellales</taxon>
        <taxon>Nakamurellaceae</taxon>
        <taxon>Nakamurella</taxon>
    </lineage>
</organism>
<keyword evidence="4" id="KW-1185">Reference proteome</keyword>
<gene>
    <name evidence="3" type="ORF">FDO65_19855</name>
</gene>
<dbReference type="AlphaFoldDB" id="A0A4U6QAP6"/>
<keyword evidence="2" id="KW-0472">Membrane</keyword>
<evidence type="ECO:0000313" key="3">
    <source>
        <dbReference type="EMBL" id="TKV57067.1"/>
    </source>
</evidence>
<feature type="transmembrane region" description="Helical" evidence="2">
    <location>
        <begin position="369"/>
        <end position="388"/>
    </location>
</feature>
<accession>A0A4U6QAP6</accession>
<evidence type="ECO:0000313" key="4">
    <source>
        <dbReference type="Proteomes" id="UP000306985"/>
    </source>
</evidence>
<feature type="transmembrane region" description="Helical" evidence="2">
    <location>
        <begin position="301"/>
        <end position="318"/>
    </location>
</feature>
<dbReference type="OrthoDB" id="5241859at2"/>
<name>A0A4U6QAP6_9ACTN</name>
<dbReference type="EMBL" id="SZZH01000006">
    <property type="protein sequence ID" value="TKV57067.1"/>
    <property type="molecule type" value="Genomic_DNA"/>
</dbReference>
<proteinExistence type="predicted"/>
<comment type="caution">
    <text evidence="3">The sequence shown here is derived from an EMBL/GenBank/DDBJ whole genome shotgun (WGS) entry which is preliminary data.</text>
</comment>
<feature type="region of interest" description="Disordered" evidence="1">
    <location>
        <begin position="416"/>
        <end position="456"/>
    </location>
</feature>
<keyword evidence="2" id="KW-0812">Transmembrane</keyword>
<protein>
    <submittedName>
        <fullName evidence="3">Uncharacterized protein</fullName>
    </submittedName>
</protein>
<feature type="compositionally biased region" description="Acidic residues" evidence="1">
    <location>
        <begin position="442"/>
        <end position="456"/>
    </location>
</feature>
<reference evidence="3 4" key="1">
    <citation type="submission" date="2019-05" db="EMBL/GenBank/DDBJ databases">
        <title>Nakamurella sp. N5BH11, whole genome shotgun sequence.</title>
        <authorList>
            <person name="Tuo L."/>
        </authorList>
    </citation>
    <scope>NUCLEOTIDE SEQUENCE [LARGE SCALE GENOMIC DNA]</scope>
    <source>
        <strain evidence="3 4">N5BH11</strain>
    </source>
</reference>
<dbReference type="Proteomes" id="UP000306985">
    <property type="component" value="Unassembled WGS sequence"/>
</dbReference>
<feature type="transmembrane region" description="Helical" evidence="2">
    <location>
        <begin position="394"/>
        <end position="412"/>
    </location>
</feature>
<evidence type="ECO:0000256" key="1">
    <source>
        <dbReference type="SAM" id="MobiDB-lite"/>
    </source>
</evidence>